<comment type="similarity">
    <text evidence="4">Belongs to the cyclic nucleotide phosphodiesterase class-III family.</text>
</comment>
<dbReference type="CDD" id="cd07402">
    <property type="entry name" value="MPP_GpdQ"/>
    <property type="match status" value="1"/>
</dbReference>
<dbReference type="RefSeq" id="WP_012164074.1">
    <property type="nucleotide sequence ID" value="NC_009925.1"/>
</dbReference>
<dbReference type="PANTHER" id="PTHR42988">
    <property type="entry name" value="PHOSPHOHYDROLASE"/>
    <property type="match status" value="1"/>
</dbReference>
<name>B0C4F0_ACAM1</name>
<dbReference type="InterPro" id="IPR026575">
    <property type="entry name" value="GpdQ/CpdA-like"/>
</dbReference>
<dbReference type="HOGENOM" id="CLU_070320_0_0_3"/>
<dbReference type="NCBIfam" id="NF008359">
    <property type="entry name" value="PRK11148.1"/>
    <property type="match status" value="1"/>
</dbReference>
<evidence type="ECO:0000313" key="7">
    <source>
        <dbReference type="Proteomes" id="UP000000268"/>
    </source>
</evidence>
<keyword evidence="3" id="KW-0408">Iron</keyword>
<evidence type="ECO:0000256" key="2">
    <source>
        <dbReference type="ARBA" id="ARBA00022801"/>
    </source>
</evidence>
<keyword evidence="2" id="KW-0378">Hydrolase</keyword>
<dbReference type="Proteomes" id="UP000000268">
    <property type="component" value="Chromosome"/>
</dbReference>
<dbReference type="Gene3D" id="3.60.21.10">
    <property type="match status" value="1"/>
</dbReference>
<feature type="domain" description="Calcineurin-like phosphoesterase" evidence="5">
    <location>
        <begin position="9"/>
        <end position="197"/>
    </location>
</feature>
<evidence type="ECO:0000313" key="6">
    <source>
        <dbReference type="EMBL" id="ABW28694.1"/>
    </source>
</evidence>
<evidence type="ECO:0000259" key="5">
    <source>
        <dbReference type="Pfam" id="PF00149"/>
    </source>
</evidence>
<dbReference type="KEGG" id="amr:AM1_3704"/>
<dbReference type="Pfam" id="PF00149">
    <property type="entry name" value="Metallophos"/>
    <property type="match status" value="1"/>
</dbReference>
<reference evidence="6 7" key="1">
    <citation type="journal article" date="2008" name="Proc. Natl. Acad. Sci. U.S.A.">
        <title>Niche adaptation and genome expansion in the chlorophyll d-producing cyanobacterium Acaryochloris marina.</title>
        <authorList>
            <person name="Swingley W.D."/>
            <person name="Chen M."/>
            <person name="Cheung P.C."/>
            <person name="Conrad A.L."/>
            <person name="Dejesa L.C."/>
            <person name="Hao J."/>
            <person name="Honchak B.M."/>
            <person name="Karbach L.E."/>
            <person name="Kurdoglu A."/>
            <person name="Lahiri S."/>
            <person name="Mastrian S.D."/>
            <person name="Miyashita H."/>
            <person name="Page L."/>
            <person name="Ramakrishna P."/>
            <person name="Satoh S."/>
            <person name="Sattley W.M."/>
            <person name="Shimada Y."/>
            <person name="Taylor H.L."/>
            <person name="Tomo T."/>
            <person name="Tsuchiya T."/>
            <person name="Wang Z.T."/>
            <person name="Raymond J."/>
            <person name="Mimuro M."/>
            <person name="Blankenship R.E."/>
            <person name="Touchman J.W."/>
        </authorList>
    </citation>
    <scope>NUCLEOTIDE SEQUENCE [LARGE SCALE GENOMIC DNA]</scope>
    <source>
        <strain evidence="7">MBIC 11017</strain>
    </source>
</reference>
<dbReference type="AlphaFoldDB" id="B0C4F0"/>
<dbReference type="EMBL" id="CP000828">
    <property type="protein sequence ID" value="ABW28694.1"/>
    <property type="molecule type" value="Genomic_DNA"/>
</dbReference>
<dbReference type="InterPro" id="IPR004843">
    <property type="entry name" value="Calcineurin-like_PHP"/>
</dbReference>
<dbReference type="InterPro" id="IPR029052">
    <property type="entry name" value="Metallo-depent_PP-like"/>
</dbReference>
<protein>
    <submittedName>
        <fullName evidence="6">3',5'-cyclic-nucleotide phosphodiesterase</fullName>
    </submittedName>
</protein>
<dbReference type="SUPFAM" id="SSF56300">
    <property type="entry name" value="Metallo-dependent phosphatases"/>
    <property type="match status" value="1"/>
</dbReference>
<evidence type="ECO:0000256" key="4">
    <source>
        <dbReference type="ARBA" id="ARBA00025742"/>
    </source>
</evidence>
<dbReference type="GO" id="GO:0004112">
    <property type="term" value="F:cyclic-nucleotide phosphodiesterase activity"/>
    <property type="evidence" value="ECO:0007669"/>
    <property type="project" value="InterPro"/>
</dbReference>
<evidence type="ECO:0000256" key="3">
    <source>
        <dbReference type="ARBA" id="ARBA00023004"/>
    </source>
</evidence>
<sequence>MKKSSPLLIAQLSDLHLFANPDRDLLGLNTFSSLEAVVQKLKQLPVLPDQLLLTGDLAQDETPIAYQQIQSLIAPLQIPTYWLPGNHDHLPTMQATFTAPSFQAHKSYQMGDWHFLLLDSSVTGKVYGGLSPESLDWLNQELEQCDPQPTLIALHHPPFAIKSDWLDQIGLQNSDDLFAILDRHSHVKLVVFGHIHQQFEHQRRSIHYLSTPSTCIQFAPHSKTFALDHAQPGFRLFQLYGDGSFETEIHRVMFEKTLDFSAKGY</sequence>
<evidence type="ECO:0000256" key="1">
    <source>
        <dbReference type="ARBA" id="ARBA00022723"/>
    </source>
</evidence>
<dbReference type="eggNOG" id="COG1409">
    <property type="taxonomic scope" value="Bacteria"/>
</dbReference>
<keyword evidence="7" id="KW-1185">Reference proteome</keyword>
<dbReference type="InterPro" id="IPR050884">
    <property type="entry name" value="CNP_phosphodiesterase-III"/>
</dbReference>
<dbReference type="GO" id="GO:0046872">
    <property type="term" value="F:metal ion binding"/>
    <property type="evidence" value="ECO:0007669"/>
    <property type="project" value="UniProtKB-KW"/>
</dbReference>
<proteinExistence type="inferred from homology"/>
<keyword evidence="1" id="KW-0479">Metal-binding</keyword>
<dbReference type="OrthoDB" id="651281at2"/>
<dbReference type="PANTHER" id="PTHR42988:SF2">
    <property type="entry name" value="CYCLIC NUCLEOTIDE PHOSPHODIESTERASE CBUA0032-RELATED"/>
    <property type="match status" value="1"/>
</dbReference>
<dbReference type="STRING" id="329726.AM1_3704"/>
<organism evidence="6 7">
    <name type="scientific">Acaryochloris marina (strain MBIC 11017)</name>
    <dbReference type="NCBI Taxonomy" id="329726"/>
    <lineage>
        <taxon>Bacteria</taxon>
        <taxon>Bacillati</taxon>
        <taxon>Cyanobacteriota</taxon>
        <taxon>Cyanophyceae</taxon>
        <taxon>Acaryochloridales</taxon>
        <taxon>Acaryochloridaceae</taxon>
        <taxon>Acaryochloris</taxon>
    </lineage>
</organism>
<gene>
    <name evidence="6" type="ordered locus">AM1_3704</name>
</gene>
<accession>B0C4F0</accession>